<keyword evidence="2" id="KW-1185">Reference proteome</keyword>
<dbReference type="EMBL" id="BMYZ01000001">
    <property type="protein sequence ID" value="GGY70819.1"/>
    <property type="molecule type" value="Genomic_DNA"/>
</dbReference>
<gene>
    <name evidence="1" type="ORF">GCM10011613_14160</name>
</gene>
<reference evidence="2" key="1">
    <citation type="journal article" date="2019" name="Int. J. Syst. Evol. Microbiol.">
        <title>The Global Catalogue of Microorganisms (GCM) 10K type strain sequencing project: providing services to taxonomists for standard genome sequencing and annotation.</title>
        <authorList>
            <consortium name="The Broad Institute Genomics Platform"/>
            <consortium name="The Broad Institute Genome Sequencing Center for Infectious Disease"/>
            <person name="Wu L."/>
            <person name="Ma J."/>
        </authorList>
    </citation>
    <scope>NUCLEOTIDE SEQUENCE [LARGE SCALE GENOMIC DNA]</scope>
    <source>
        <strain evidence="2">KCTC 32239</strain>
    </source>
</reference>
<name>A0ABQ3AYN0_9GAMM</name>
<evidence type="ECO:0000313" key="2">
    <source>
        <dbReference type="Proteomes" id="UP000619761"/>
    </source>
</evidence>
<proteinExistence type="predicted"/>
<organism evidence="1 2">
    <name type="scientific">Cellvibrio zantedeschiae</name>
    <dbReference type="NCBI Taxonomy" id="1237077"/>
    <lineage>
        <taxon>Bacteria</taxon>
        <taxon>Pseudomonadati</taxon>
        <taxon>Pseudomonadota</taxon>
        <taxon>Gammaproteobacteria</taxon>
        <taxon>Cellvibrionales</taxon>
        <taxon>Cellvibrionaceae</taxon>
        <taxon>Cellvibrio</taxon>
    </lineage>
</organism>
<dbReference type="InterPro" id="IPR036397">
    <property type="entry name" value="RNaseH_sf"/>
</dbReference>
<sequence>MYASSEVAVPTIPAVIDLEASGFGSSSYPIEVGFALPNGRLACTLIRPEPEWTHWDESAYAVHGITRDLLMAFGKPVDQVAHWLNRQLKGMTVYSDAWGHDYAWLAVLFDAANLSPSFKLDHLASIMPECEAARWNKLHQEIEKELGLKRHRASNDALMLQRTWVRLMDSNQFKTA</sequence>
<dbReference type="InterPro" id="IPR012337">
    <property type="entry name" value="RNaseH-like_sf"/>
</dbReference>
<accession>A0ABQ3AYN0</accession>
<protein>
    <recommendedName>
        <fullName evidence="3">Exonuclease domain-containing protein</fullName>
    </recommendedName>
</protein>
<dbReference type="Proteomes" id="UP000619761">
    <property type="component" value="Unassembled WGS sequence"/>
</dbReference>
<dbReference type="Gene3D" id="3.30.420.10">
    <property type="entry name" value="Ribonuclease H-like superfamily/Ribonuclease H"/>
    <property type="match status" value="1"/>
</dbReference>
<evidence type="ECO:0000313" key="1">
    <source>
        <dbReference type="EMBL" id="GGY70819.1"/>
    </source>
</evidence>
<comment type="caution">
    <text evidence="1">The sequence shown here is derived from an EMBL/GenBank/DDBJ whole genome shotgun (WGS) entry which is preliminary data.</text>
</comment>
<dbReference type="SUPFAM" id="SSF53098">
    <property type="entry name" value="Ribonuclease H-like"/>
    <property type="match status" value="1"/>
</dbReference>
<evidence type="ECO:0008006" key="3">
    <source>
        <dbReference type="Google" id="ProtNLM"/>
    </source>
</evidence>